<gene>
    <name evidence="1" type="ORF">IW245_003682</name>
</gene>
<evidence type="ECO:0000313" key="2">
    <source>
        <dbReference type="Proteomes" id="UP000622552"/>
    </source>
</evidence>
<protein>
    <submittedName>
        <fullName evidence="1">Uncharacterized protein</fullName>
    </submittedName>
</protein>
<evidence type="ECO:0000313" key="1">
    <source>
        <dbReference type="EMBL" id="MBG6137488.1"/>
    </source>
</evidence>
<dbReference type="Proteomes" id="UP000622552">
    <property type="component" value="Unassembled WGS sequence"/>
</dbReference>
<keyword evidence="2" id="KW-1185">Reference proteome</keyword>
<proteinExistence type="predicted"/>
<comment type="caution">
    <text evidence="1">The sequence shown here is derived from an EMBL/GenBank/DDBJ whole genome shotgun (WGS) entry which is preliminary data.</text>
</comment>
<reference evidence="1" key="1">
    <citation type="submission" date="2020-11" db="EMBL/GenBank/DDBJ databases">
        <title>Sequencing the genomes of 1000 actinobacteria strains.</title>
        <authorList>
            <person name="Klenk H.-P."/>
        </authorList>
    </citation>
    <scope>NUCLEOTIDE SEQUENCE</scope>
    <source>
        <strain evidence="1">DSM 45356</strain>
    </source>
</reference>
<sequence length="238" mass="26052">MTKATAYMLSGGTITGAFRKGWPLEDIYAAAGAVGLTEQRATVLTSGGVWNRTALGELLEIDFAAVADEVRQTAKRYKALPLTSTVDELIDYAVTDVVARLGKLHQLGYDMDQHQAEAIARRCVVIIAHSELAMFHHACDQYHYTADEVRYLLELMHNATTEEVKIMRAFFGGMDSAATGGGVSVERMDLDYGLGRLTDKQRHAVISRYAYGTEGASDSERKAADRGLVALARRMNGE</sequence>
<dbReference type="RefSeq" id="WP_197004349.1">
    <property type="nucleotide sequence ID" value="NZ_BONS01000020.1"/>
</dbReference>
<dbReference type="AlphaFoldDB" id="A0A8J7GSK0"/>
<dbReference type="EMBL" id="JADOUF010000001">
    <property type="protein sequence ID" value="MBG6137488.1"/>
    <property type="molecule type" value="Genomic_DNA"/>
</dbReference>
<accession>A0A8J7GSK0</accession>
<organism evidence="1 2">
    <name type="scientific">Longispora fulva</name>
    <dbReference type="NCBI Taxonomy" id="619741"/>
    <lineage>
        <taxon>Bacteria</taxon>
        <taxon>Bacillati</taxon>
        <taxon>Actinomycetota</taxon>
        <taxon>Actinomycetes</taxon>
        <taxon>Micromonosporales</taxon>
        <taxon>Micromonosporaceae</taxon>
        <taxon>Longispora</taxon>
    </lineage>
</organism>
<name>A0A8J7GSK0_9ACTN</name>